<comment type="caution">
    <text evidence="2">The sequence shown here is derived from an EMBL/GenBank/DDBJ whole genome shotgun (WGS) entry which is preliminary data.</text>
</comment>
<protein>
    <submittedName>
        <fullName evidence="2">Uncharacterized protein</fullName>
    </submittedName>
</protein>
<reference evidence="2 3" key="1">
    <citation type="submission" date="2014-07" db="EMBL/GenBank/DDBJ databases">
        <title>Draft genome sequence of Thalassospira xiamenensis IB13.</title>
        <authorList>
            <person name="Lai Q."/>
            <person name="Shao Z."/>
        </authorList>
    </citation>
    <scope>NUCLEOTIDE SEQUENCE [LARGE SCALE GENOMIC DNA]</scope>
    <source>
        <strain evidence="2 3">IB13</strain>
    </source>
</reference>
<dbReference type="Proteomes" id="UP000252266">
    <property type="component" value="Unassembled WGS sequence"/>
</dbReference>
<evidence type="ECO:0000313" key="2">
    <source>
        <dbReference type="EMBL" id="RCK51802.1"/>
    </source>
</evidence>
<dbReference type="EMBL" id="JPWJ01000002">
    <property type="protein sequence ID" value="RCK51802.1"/>
    <property type="molecule type" value="Genomic_DNA"/>
</dbReference>
<dbReference type="RefSeq" id="WP_062959402.1">
    <property type="nucleotide sequence ID" value="NZ_JPWJ01000002.1"/>
</dbReference>
<sequence>MNQSKLEFLKNQADEAEGLGHAGIETYRDDPYASVAREIGQNSNDAALTRPVRIQFDLEMIDRADIPALEDLVSAIDCCLSEARSTAKLSERPDHKSKEVDFFENASRIVNSSHVPVLKIADYNTTGLTGPAERGSVFHSLVKGSGVSKKQSDTSGGSFGIGKNAVFAVSDLQAVFYATRYQIDAENTAFLAQGKVSLMSHTAKDGVHRLSEGYWGRSNFKAHEDPQEVPEWLRRDELGTTVCAVGFRNSPDWKMRITYSLIENFFYAVHKDQMEFSIDDGSTEINRNNLSALFSDEKIRAAAKSHGAIEKFSVSEKLYYCISSEKSVVHNLDIHGLGKVQVTILVEDDLPKKVCILRNGMLIADNLSHFGDAFARFDGCRDFIAVVVPLDDRGIELIKRLENPRHDGLSAERLISAEERSQVVPIIKRLAKEIRSVVRKAAVNEFGDSEDALEMRQYFGDDPGHAEDAAKSSQDNPEKITYTVMPRDKPKKYSSVSAKSGDGGGKSNGEGPGPGGGRGPRLGKKPRPFTGENSGKGASKSIYLEDVRYFSQAGEIQHRLFFTPEEGGTLLIKFEATGVNEAVPLVVIEAENGSVKNGRVSCEVSAGTRHSITVRFAEKYSGPVSISAEMSEI</sequence>
<dbReference type="AlphaFoldDB" id="A0A367XGK0"/>
<organism evidence="2 3">
    <name type="scientific">Thalassospira xiamenensis</name>
    <dbReference type="NCBI Taxonomy" id="220697"/>
    <lineage>
        <taxon>Bacteria</taxon>
        <taxon>Pseudomonadati</taxon>
        <taxon>Pseudomonadota</taxon>
        <taxon>Alphaproteobacteria</taxon>
        <taxon>Rhodospirillales</taxon>
        <taxon>Thalassospiraceae</taxon>
        <taxon>Thalassospira</taxon>
    </lineage>
</organism>
<gene>
    <name evidence="2" type="ORF">TH44_05080</name>
</gene>
<feature type="compositionally biased region" description="Gly residues" evidence="1">
    <location>
        <begin position="501"/>
        <end position="520"/>
    </location>
</feature>
<name>A0A367XGK0_9PROT</name>
<proteinExistence type="predicted"/>
<evidence type="ECO:0000313" key="3">
    <source>
        <dbReference type="Proteomes" id="UP000252266"/>
    </source>
</evidence>
<accession>A0A367XGK0</accession>
<evidence type="ECO:0000256" key="1">
    <source>
        <dbReference type="SAM" id="MobiDB-lite"/>
    </source>
</evidence>
<feature type="region of interest" description="Disordered" evidence="1">
    <location>
        <begin position="459"/>
        <end position="537"/>
    </location>
</feature>